<dbReference type="AlphaFoldDB" id="A0A1T5JWJ8"/>
<dbReference type="RefSeq" id="WP_079686085.1">
    <property type="nucleotide sequence ID" value="NZ_FUZU01000001.1"/>
</dbReference>
<evidence type="ECO:0000313" key="3">
    <source>
        <dbReference type="EMBL" id="SKC55714.1"/>
    </source>
</evidence>
<dbReference type="Proteomes" id="UP000190961">
    <property type="component" value="Unassembled WGS sequence"/>
</dbReference>
<evidence type="ECO:0000256" key="1">
    <source>
        <dbReference type="SAM" id="SignalP"/>
    </source>
</evidence>
<evidence type="ECO:0000313" key="4">
    <source>
        <dbReference type="Proteomes" id="UP000190961"/>
    </source>
</evidence>
<feature type="signal peptide" evidence="1">
    <location>
        <begin position="1"/>
        <end position="20"/>
    </location>
</feature>
<dbReference type="Pfam" id="PF18935">
    <property type="entry name" value="DUF5683"/>
    <property type="match status" value="1"/>
</dbReference>
<dbReference type="EMBL" id="FUZU01000001">
    <property type="protein sequence ID" value="SKC55714.1"/>
    <property type="molecule type" value="Genomic_DNA"/>
</dbReference>
<proteinExistence type="predicted"/>
<feature type="chain" id="PRO_5012549797" description="DUF5683 domain-containing protein" evidence="1">
    <location>
        <begin position="21"/>
        <end position="198"/>
    </location>
</feature>
<keyword evidence="1" id="KW-0732">Signal</keyword>
<reference evidence="3 4" key="1">
    <citation type="submission" date="2017-02" db="EMBL/GenBank/DDBJ databases">
        <authorList>
            <person name="Peterson S.W."/>
        </authorList>
    </citation>
    <scope>NUCLEOTIDE SEQUENCE [LARGE SCALE GENOMIC DNA]</scope>
    <source>
        <strain evidence="3 4">DSM 25262</strain>
    </source>
</reference>
<dbReference type="STRING" id="688867.SAMN05660236_1555"/>
<accession>A0A1T5JWJ8</accession>
<gene>
    <name evidence="3" type="ORF">SAMN05660236_1555</name>
</gene>
<dbReference type="InterPro" id="IPR043738">
    <property type="entry name" value="DUF5683"/>
</dbReference>
<feature type="domain" description="DUF5683" evidence="2">
    <location>
        <begin position="49"/>
        <end position="198"/>
    </location>
</feature>
<organism evidence="3 4">
    <name type="scientific">Ohtaekwangia koreensis</name>
    <dbReference type="NCBI Taxonomy" id="688867"/>
    <lineage>
        <taxon>Bacteria</taxon>
        <taxon>Pseudomonadati</taxon>
        <taxon>Bacteroidota</taxon>
        <taxon>Cytophagia</taxon>
        <taxon>Cytophagales</taxon>
        <taxon>Fulvivirgaceae</taxon>
        <taxon>Ohtaekwangia</taxon>
    </lineage>
</organism>
<sequence>MKNLVLLSVFTFLLLSQLHAQNNVVVTESDSLIVESQDTVLLKSYASRYNPRKALLYAAILPGLGQIYNKKYWKLPLVYGGFFGTTYAMLFYNDLYRDYKRELFTNLELGLTGDSDIRSGDVYTTKNYRVAVDRAKRSRDFWLIMMGAMYLLQIVDAHVDAHLKEFDLNPQLRVSIEPMMEQNYMLGKQTGFSLVVKF</sequence>
<name>A0A1T5JWJ8_9BACT</name>
<evidence type="ECO:0000259" key="2">
    <source>
        <dbReference type="Pfam" id="PF18935"/>
    </source>
</evidence>
<dbReference type="OrthoDB" id="9813910at2"/>
<keyword evidence="4" id="KW-1185">Reference proteome</keyword>
<protein>
    <recommendedName>
        <fullName evidence="2">DUF5683 domain-containing protein</fullName>
    </recommendedName>
</protein>